<sequence length="346" mass="37189">MLPAVIALAIAPAFLILGLGFVARAIAAQRVTGLVVQYAPQRGSTVLHDALLVDADRRAASAMLIDLAVKRKVRLLAGSKREPIGVAVLPNVVFTADELTLLEALFGPDHTPGRVRRFSSERRALTGRLRTLVQHAEHALAREGLIAPRRTTWPGVTLRSLAYVGMLVEALLIVFALIDGDGAALGLTLIALAATIATIAVTPASWRRFLPPARPRREHLDGLRQYLELAEADRLRMLQSPTGADLVPTDGEDPALARYHLHERLLPYAVLFGLEREWIRQVKLEHDELVTRDLDLLDVVDVLPDVATALDAAGGAVQLTAAVGDLVDGTGAVLDGVGGIFEVFSS</sequence>
<comment type="caution">
    <text evidence="3">The sequence shown here is derived from an EMBL/GenBank/DDBJ whole genome shotgun (WGS) entry which is preliminary data.</text>
</comment>
<dbReference type="EMBL" id="VSSB01000001">
    <property type="protein sequence ID" value="TYL53967.1"/>
    <property type="molecule type" value="Genomic_DNA"/>
</dbReference>
<keyword evidence="4" id="KW-1185">Reference proteome</keyword>
<dbReference type="InterPro" id="IPR048389">
    <property type="entry name" value="YciQ-like_C"/>
</dbReference>
<feature type="transmembrane region" description="Helical" evidence="1">
    <location>
        <begin position="160"/>
        <end position="178"/>
    </location>
</feature>
<evidence type="ECO:0000256" key="1">
    <source>
        <dbReference type="SAM" id="Phobius"/>
    </source>
</evidence>
<dbReference type="AlphaFoldDB" id="A0A5S4V4A2"/>
<dbReference type="Proteomes" id="UP000325243">
    <property type="component" value="Unassembled WGS sequence"/>
</dbReference>
<evidence type="ECO:0000313" key="3">
    <source>
        <dbReference type="EMBL" id="TYL53967.1"/>
    </source>
</evidence>
<dbReference type="Pfam" id="PF20990">
    <property type="entry name" value="DUF2207_C"/>
    <property type="match status" value="1"/>
</dbReference>
<gene>
    <name evidence="3" type="ORF">FYC51_10190</name>
</gene>
<keyword evidence="1" id="KW-0812">Transmembrane</keyword>
<evidence type="ECO:0000313" key="4">
    <source>
        <dbReference type="Proteomes" id="UP000325243"/>
    </source>
</evidence>
<feature type="transmembrane region" description="Helical" evidence="1">
    <location>
        <begin position="6"/>
        <end position="27"/>
    </location>
</feature>
<organism evidence="3 4">
    <name type="scientific">Agromyces mariniharenae</name>
    <dbReference type="NCBI Taxonomy" id="2604423"/>
    <lineage>
        <taxon>Bacteria</taxon>
        <taxon>Bacillati</taxon>
        <taxon>Actinomycetota</taxon>
        <taxon>Actinomycetes</taxon>
        <taxon>Micrococcales</taxon>
        <taxon>Microbacteriaceae</taxon>
        <taxon>Agromyces</taxon>
    </lineage>
</organism>
<keyword evidence="1" id="KW-0472">Membrane</keyword>
<feature type="transmembrane region" description="Helical" evidence="1">
    <location>
        <begin position="184"/>
        <end position="206"/>
    </location>
</feature>
<accession>A0A5S4V4A2</accession>
<reference evidence="3 4" key="1">
    <citation type="submission" date="2019-08" db="EMBL/GenBank/DDBJ databases">
        <authorList>
            <person name="Hu J."/>
        </authorList>
    </citation>
    <scope>NUCLEOTIDE SEQUENCE [LARGE SCALE GENOMIC DNA]</scope>
    <source>
        <strain evidence="3 4">NEAU-184</strain>
    </source>
</reference>
<evidence type="ECO:0000259" key="2">
    <source>
        <dbReference type="Pfam" id="PF20990"/>
    </source>
</evidence>
<proteinExistence type="predicted"/>
<feature type="domain" description="Predicted membrane protein YciQ-like C-terminal" evidence="2">
    <location>
        <begin position="49"/>
        <end position="281"/>
    </location>
</feature>
<keyword evidence="1" id="KW-1133">Transmembrane helix</keyword>
<dbReference type="RefSeq" id="WP_148733431.1">
    <property type="nucleotide sequence ID" value="NZ_VSSB01000001.1"/>
</dbReference>
<name>A0A5S4V4A2_9MICO</name>
<protein>
    <submittedName>
        <fullName evidence="3">DUF2207 domain-containing protein</fullName>
    </submittedName>
</protein>